<evidence type="ECO:0000313" key="2">
    <source>
        <dbReference type="Proteomes" id="UP001324993"/>
    </source>
</evidence>
<reference evidence="1 2" key="1">
    <citation type="submission" date="2023-11" db="EMBL/GenBank/DDBJ databases">
        <title>Coraliomargarita sp. nov., isolated from marine algae.</title>
        <authorList>
            <person name="Lee J.K."/>
            <person name="Baek J.H."/>
            <person name="Kim J.M."/>
            <person name="Choi D.G."/>
            <person name="Jeon C.O."/>
        </authorList>
    </citation>
    <scope>NUCLEOTIDE SEQUENCE [LARGE SCALE GENOMIC DNA]</scope>
    <source>
        <strain evidence="1 2">J2-16</strain>
    </source>
</reference>
<protein>
    <submittedName>
        <fullName evidence="1">PEP-CTERM sorting domain-containing protein</fullName>
    </submittedName>
</protein>
<organism evidence="1 2">
    <name type="scientific">Coraliomargarita algicola</name>
    <dbReference type="NCBI Taxonomy" id="3092156"/>
    <lineage>
        <taxon>Bacteria</taxon>
        <taxon>Pseudomonadati</taxon>
        <taxon>Verrucomicrobiota</taxon>
        <taxon>Opitutia</taxon>
        <taxon>Puniceicoccales</taxon>
        <taxon>Coraliomargaritaceae</taxon>
        <taxon>Coraliomargarita</taxon>
    </lineage>
</organism>
<dbReference type="EMBL" id="CP138858">
    <property type="protein sequence ID" value="WPJ95623.1"/>
    <property type="molecule type" value="Genomic_DNA"/>
</dbReference>
<name>A0ABZ0RKL1_9BACT</name>
<proteinExistence type="predicted"/>
<accession>A0ABZ0RKL1</accession>
<keyword evidence="2" id="KW-1185">Reference proteome</keyword>
<dbReference type="NCBIfam" id="TIGR02595">
    <property type="entry name" value="PEP_CTERM"/>
    <property type="match status" value="1"/>
</dbReference>
<evidence type="ECO:0000313" key="1">
    <source>
        <dbReference type="EMBL" id="WPJ95623.1"/>
    </source>
</evidence>
<dbReference type="Proteomes" id="UP001324993">
    <property type="component" value="Chromosome"/>
</dbReference>
<dbReference type="InterPro" id="IPR013424">
    <property type="entry name" value="Ice-binding_C"/>
</dbReference>
<dbReference type="RefSeq" id="WP_319832502.1">
    <property type="nucleotide sequence ID" value="NZ_CP138858.1"/>
</dbReference>
<sequence>MSADVGVEYTGDIVFSDTGSGNYVFNGSGSGTGYEIEISGNLSGTLNETLNFVGSNGAGKEDFAYRITGNNSTLSRTQSGTIFGNNGAFLRTGHLILDNANALGLGNNFNFGLGQNNSNYIGSTVGLYATDGNDVSGDIYILDNSRAAGSRTGRVTVGLDGAGEVEFSGNIGLAGISDNNRNLNNLHLTADSGSRVNFSGQIFDSTSTTPMKVALIIEGGGTVAFSHGDNTYGGTGTYDSFGGTSITADTTLLVNGGEDNLTTSGTGTGMVRVGYKAVSTTADTTSGSAIVTVASTEGLQVGQAVSGTGIEAGTTISRINTVTTPGGVINTIQLSKQATASGSDISFDAAATTGILGGTGRIRPGDANSIIVASGSSIAAGDGGIGTLTFDGGDTTANLLTMESGSIFSFDLGAGNASDEIALWNYVVGDLGLNNNIVNFEGAQEGSYTLFSFYSDSGSTMTASGIADGLVIGTGLDGFAYTLNYNTNSITLDVVPEPSVAGLLMGTCVGLLCLRRKKRA</sequence>
<gene>
    <name evidence="1" type="ORF">SH580_19580</name>
</gene>